<evidence type="ECO:0000313" key="14">
    <source>
        <dbReference type="EMBL" id="VVC28974.1"/>
    </source>
</evidence>
<evidence type="ECO:0000256" key="11">
    <source>
        <dbReference type="ARBA" id="ARBA00023136"/>
    </source>
</evidence>
<evidence type="ECO:0000256" key="4">
    <source>
        <dbReference type="ARBA" id="ARBA00011775"/>
    </source>
</evidence>
<dbReference type="GO" id="GO:0015031">
    <property type="term" value="P:protein transport"/>
    <property type="evidence" value="ECO:0007669"/>
    <property type="project" value="UniProtKB-UniRule"/>
</dbReference>
<accession>A0A5E4MC53</accession>
<dbReference type="AlphaFoldDB" id="A0A5E4MC53"/>
<dbReference type="PIRSF" id="PIRSF016478">
    <property type="entry name" value="Coatomer_esu"/>
    <property type="match status" value="1"/>
</dbReference>
<evidence type="ECO:0000256" key="6">
    <source>
        <dbReference type="ARBA" id="ARBA00022448"/>
    </source>
</evidence>
<keyword evidence="9 13" id="KW-0653">Protein transport</keyword>
<evidence type="ECO:0000256" key="12">
    <source>
        <dbReference type="ARBA" id="ARBA00023329"/>
    </source>
</evidence>
<dbReference type="Pfam" id="PF04733">
    <property type="entry name" value="Coatomer_E"/>
    <property type="match status" value="1"/>
</dbReference>
<evidence type="ECO:0000256" key="2">
    <source>
        <dbReference type="ARBA" id="ARBA00004347"/>
    </source>
</evidence>
<protein>
    <recommendedName>
        <fullName evidence="5 13">Coatomer subunit epsilon</fullName>
    </recommendedName>
</protein>
<dbReference type="GO" id="GO:0000139">
    <property type="term" value="C:Golgi membrane"/>
    <property type="evidence" value="ECO:0007669"/>
    <property type="project" value="UniProtKB-SubCell"/>
</dbReference>
<evidence type="ECO:0000256" key="3">
    <source>
        <dbReference type="ARBA" id="ARBA00008827"/>
    </source>
</evidence>
<keyword evidence="10 13" id="KW-0333">Golgi apparatus</keyword>
<keyword evidence="11 13" id="KW-0472">Membrane</keyword>
<dbReference type="GO" id="GO:0006890">
    <property type="term" value="P:retrograde vesicle-mediated transport, Golgi to endoplasmic reticulum"/>
    <property type="evidence" value="ECO:0007669"/>
    <property type="project" value="UniProtKB-UniRule"/>
</dbReference>
<dbReference type="SUPFAM" id="SSF48452">
    <property type="entry name" value="TPR-like"/>
    <property type="match status" value="1"/>
</dbReference>
<keyword evidence="12 13" id="KW-0968">Cytoplasmic vesicle</keyword>
<proteinExistence type="inferred from homology"/>
<comment type="function">
    <text evidence="13">The coatomer is a cytosolic protein complex that binds to dilysine motifs and reversibly associates with Golgi non-clathrin-coated vesicles, which further mediate biosynthetic protein transport from the ER, via the Golgi up to the trans Golgi network. The coatomer complex is required for budding from Golgi membranes, and is essential for the retrograde Golgi-to-ER transport of dilysine-tagged proteins.</text>
</comment>
<evidence type="ECO:0000256" key="7">
    <source>
        <dbReference type="ARBA" id="ARBA00022490"/>
    </source>
</evidence>
<gene>
    <name evidence="14" type="ORF">CINCED_3A022794</name>
</gene>
<dbReference type="PANTHER" id="PTHR10805">
    <property type="entry name" value="COATOMER SUBUNIT EPSILON"/>
    <property type="match status" value="1"/>
</dbReference>
<organism evidence="14 15">
    <name type="scientific">Cinara cedri</name>
    <dbReference type="NCBI Taxonomy" id="506608"/>
    <lineage>
        <taxon>Eukaryota</taxon>
        <taxon>Metazoa</taxon>
        <taxon>Ecdysozoa</taxon>
        <taxon>Arthropoda</taxon>
        <taxon>Hexapoda</taxon>
        <taxon>Insecta</taxon>
        <taxon>Pterygota</taxon>
        <taxon>Neoptera</taxon>
        <taxon>Paraneoptera</taxon>
        <taxon>Hemiptera</taxon>
        <taxon>Sternorrhyncha</taxon>
        <taxon>Aphidomorpha</taxon>
        <taxon>Aphidoidea</taxon>
        <taxon>Aphididae</taxon>
        <taxon>Lachninae</taxon>
        <taxon>Cinara</taxon>
    </lineage>
</organism>
<sequence length="302" mass="34630">MTDIAKQAESYEANELFDIKNSYYIGNYQQCINDAQKEPPNYGNLRIKRDIFMYRAYLAQKKYGIVLAELKTNSHPDLQPFKLLAEYLQSPDNRDSVMHALERELSESSSELNHSLLIVAATIYNHEHNYESALRVLKNDDSLEGAALSLIIYLRMNRVDLATKEFRKLREKDEDATLTQMAQAWLNLALGGEKLQEAYYIFQELIDKYGVTALLLNCQSVCYIGQGEYKKAEITLQDALEKDSNDIDSLVNSLFISGHLKVSAEVAKRNLNMLRDAYANSDFIETYNKKEAEFDLLSQAFQ</sequence>
<dbReference type="GO" id="GO:0005198">
    <property type="term" value="F:structural molecule activity"/>
    <property type="evidence" value="ECO:0007669"/>
    <property type="project" value="UniProtKB-UniRule"/>
</dbReference>
<dbReference type="InterPro" id="IPR006822">
    <property type="entry name" value="Coatomer_esu"/>
</dbReference>
<dbReference type="OrthoDB" id="310217at2759"/>
<dbReference type="Gene3D" id="1.25.40.10">
    <property type="entry name" value="Tetratricopeptide repeat domain"/>
    <property type="match status" value="1"/>
</dbReference>
<comment type="subcellular location">
    <subcellularLocation>
        <location evidence="2">Cytoplasmic vesicle</location>
        <location evidence="2">COPI-coated vesicle membrane</location>
        <topology evidence="2">Peripheral membrane protein</topology>
        <orientation evidence="2">Cytoplasmic side</orientation>
    </subcellularLocation>
    <subcellularLocation>
        <location evidence="1">Golgi apparatus membrane</location>
        <topology evidence="1">Peripheral membrane protein</topology>
        <orientation evidence="1">Cytoplasmic side</orientation>
    </subcellularLocation>
</comment>
<evidence type="ECO:0000313" key="15">
    <source>
        <dbReference type="Proteomes" id="UP000325440"/>
    </source>
</evidence>
<reference evidence="14 15" key="1">
    <citation type="submission" date="2019-08" db="EMBL/GenBank/DDBJ databases">
        <authorList>
            <person name="Alioto T."/>
            <person name="Alioto T."/>
            <person name="Gomez Garrido J."/>
        </authorList>
    </citation>
    <scope>NUCLEOTIDE SEQUENCE [LARGE SCALE GENOMIC DNA]</scope>
</reference>
<comment type="similarity">
    <text evidence="3 13">Belongs to the COPE family.</text>
</comment>
<dbReference type="GO" id="GO:0030126">
    <property type="term" value="C:COPI vesicle coat"/>
    <property type="evidence" value="ECO:0007669"/>
    <property type="project" value="TreeGrafter"/>
</dbReference>
<keyword evidence="6 13" id="KW-0813">Transport</keyword>
<dbReference type="GO" id="GO:0006888">
    <property type="term" value="P:endoplasmic reticulum to Golgi vesicle-mediated transport"/>
    <property type="evidence" value="ECO:0007669"/>
    <property type="project" value="TreeGrafter"/>
</dbReference>
<dbReference type="PANTHER" id="PTHR10805:SF0">
    <property type="entry name" value="COATOMER SUBUNIT EPSILON"/>
    <property type="match status" value="1"/>
</dbReference>
<evidence type="ECO:0000256" key="8">
    <source>
        <dbReference type="ARBA" id="ARBA00022892"/>
    </source>
</evidence>
<evidence type="ECO:0000256" key="13">
    <source>
        <dbReference type="PIRNR" id="PIRNR016478"/>
    </source>
</evidence>
<dbReference type="Proteomes" id="UP000325440">
    <property type="component" value="Unassembled WGS sequence"/>
</dbReference>
<evidence type="ECO:0000256" key="9">
    <source>
        <dbReference type="ARBA" id="ARBA00022927"/>
    </source>
</evidence>
<dbReference type="InterPro" id="IPR011990">
    <property type="entry name" value="TPR-like_helical_dom_sf"/>
</dbReference>
<name>A0A5E4MC53_9HEMI</name>
<dbReference type="GO" id="GO:0006891">
    <property type="term" value="P:intra-Golgi vesicle-mediated transport"/>
    <property type="evidence" value="ECO:0007669"/>
    <property type="project" value="TreeGrafter"/>
</dbReference>
<keyword evidence="15" id="KW-1185">Reference proteome</keyword>
<keyword evidence="8 13" id="KW-0931">ER-Golgi transport</keyword>
<dbReference type="EMBL" id="CABPRJ010000486">
    <property type="protein sequence ID" value="VVC28974.1"/>
    <property type="molecule type" value="Genomic_DNA"/>
</dbReference>
<evidence type="ECO:0000256" key="5">
    <source>
        <dbReference type="ARBA" id="ARBA00015828"/>
    </source>
</evidence>
<keyword evidence="7 13" id="KW-0963">Cytoplasm</keyword>
<evidence type="ECO:0000256" key="1">
    <source>
        <dbReference type="ARBA" id="ARBA00004255"/>
    </source>
</evidence>
<evidence type="ECO:0000256" key="10">
    <source>
        <dbReference type="ARBA" id="ARBA00023034"/>
    </source>
</evidence>
<comment type="subunit">
    <text evidence="4">Oligomeric complex that consists of at least the alpha, beta, beta', gamma, delta, epsilon and zeta subunits.</text>
</comment>